<keyword evidence="2" id="KW-1185">Reference proteome</keyword>
<accession>A0A8H9L6Z9</accession>
<protein>
    <submittedName>
        <fullName evidence="1">Uncharacterized protein</fullName>
    </submittedName>
</protein>
<dbReference type="EMBL" id="BMQG01000003">
    <property type="protein sequence ID" value="GGM38613.1"/>
    <property type="molecule type" value="Genomic_DNA"/>
</dbReference>
<reference evidence="2" key="1">
    <citation type="journal article" date="2019" name="Int. J. Syst. Evol. Microbiol.">
        <title>The Global Catalogue of Microorganisms (GCM) 10K type strain sequencing project: providing services to taxonomists for standard genome sequencing and annotation.</title>
        <authorList>
            <consortium name="The Broad Institute Genomics Platform"/>
            <consortium name="The Broad Institute Genome Sequencing Center for Infectious Disease"/>
            <person name="Wu L."/>
            <person name="Ma J."/>
        </authorList>
    </citation>
    <scope>NUCLEOTIDE SEQUENCE [LARGE SCALE GENOMIC DNA]</scope>
    <source>
        <strain evidence="2">JCM 31047</strain>
    </source>
</reference>
<gene>
    <name evidence="1" type="ORF">GCM10008956_13870</name>
</gene>
<evidence type="ECO:0000313" key="2">
    <source>
        <dbReference type="Proteomes" id="UP000600547"/>
    </source>
</evidence>
<proteinExistence type="predicted"/>
<dbReference type="Proteomes" id="UP000600547">
    <property type="component" value="Unassembled WGS sequence"/>
</dbReference>
<name>A0A8H9L6Z9_9DEIO</name>
<evidence type="ECO:0000313" key="1">
    <source>
        <dbReference type="EMBL" id="GGM38613.1"/>
    </source>
</evidence>
<comment type="caution">
    <text evidence="1">The sequence shown here is derived from an EMBL/GenBank/DDBJ whole genome shotgun (WGS) entry which is preliminary data.</text>
</comment>
<sequence length="72" mass="7816">MTEAALLITAPLPASALSAADLALLHADLPVDGPRFLEDEQWDADALALLEWDAELPLSPQDLLPLEWTRTP</sequence>
<dbReference type="RefSeq" id="WP_110833394.1">
    <property type="nucleotide sequence ID" value="NZ_BMQG01000003.1"/>
</dbReference>
<organism evidence="1 2">
    <name type="scientific">Deinococcus arenae</name>
    <dbReference type="NCBI Taxonomy" id="1452751"/>
    <lineage>
        <taxon>Bacteria</taxon>
        <taxon>Thermotogati</taxon>
        <taxon>Deinococcota</taxon>
        <taxon>Deinococci</taxon>
        <taxon>Deinococcales</taxon>
        <taxon>Deinococcaceae</taxon>
        <taxon>Deinococcus</taxon>
    </lineage>
</organism>
<dbReference type="AlphaFoldDB" id="A0A8H9L6Z9"/>